<keyword evidence="1" id="KW-0732">Signal</keyword>
<dbReference type="Proteomes" id="UP000001822">
    <property type="component" value="Chromosome"/>
</dbReference>
<proteinExistence type="predicted"/>
<dbReference type="OrthoDB" id="975426at2"/>
<dbReference type="Pfam" id="PF18990">
    <property type="entry name" value="DUF5723"/>
    <property type="match status" value="1"/>
</dbReference>
<evidence type="ECO:0000313" key="4">
    <source>
        <dbReference type="Proteomes" id="UP000001822"/>
    </source>
</evidence>
<keyword evidence="4" id="KW-1185">Reference proteome</keyword>
<dbReference type="InterPro" id="IPR043781">
    <property type="entry name" value="DUF5723"/>
</dbReference>
<dbReference type="EMBL" id="CP000383">
    <property type="protein sequence ID" value="ABG59546.1"/>
    <property type="molecule type" value="Genomic_DNA"/>
</dbReference>
<reference evidence="3 4" key="1">
    <citation type="journal article" date="2007" name="Appl. Environ. Microbiol.">
        <title>Genome sequence of the cellulolytic gliding bacterium Cytophaga hutchinsonii.</title>
        <authorList>
            <person name="Xie G."/>
            <person name="Bruce D.C."/>
            <person name="Challacombe J.F."/>
            <person name="Chertkov O."/>
            <person name="Detter J.C."/>
            <person name="Gilna P."/>
            <person name="Han C.S."/>
            <person name="Lucas S."/>
            <person name="Misra M."/>
            <person name="Myers G.L."/>
            <person name="Richardson P."/>
            <person name="Tapia R."/>
            <person name="Thayer N."/>
            <person name="Thompson L.S."/>
            <person name="Brettin T.S."/>
            <person name="Henrissat B."/>
            <person name="Wilson D.B."/>
            <person name="McBride M.J."/>
        </authorList>
    </citation>
    <scope>NUCLEOTIDE SEQUENCE [LARGE SCALE GENOMIC DNA]</scope>
    <source>
        <strain evidence="4">ATCC 33406 / DSM 1761 / CIP 103989 / NBRC 15051 / NCIMB 9469 / D465</strain>
    </source>
</reference>
<gene>
    <name evidence="3" type="ordered locus">CHU_2285</name>
</gene>
<evidence type="ECO:0000256" key="1">
    <source>
        <dbReference type="SAM" id="SignalP"/>
    </source>
</evidence>
<evidence type="ECO:0000313" key="3">
    <source>
        <dbReference type="EMBL" id="ABG59546.1"/>
    </source>
</evidence>
<name>A0A6N4SSY2_CYTH3</name>
<dbReference type="KEGG" id="chu:CHU_2285"/>
<dbReference type="RefSeq" id="WP_011585663.1">
    <property type="nucleotide sequence ID" value="NC_008255.1"/>
</dbReference>
<organism evidence="3 4">
    <name type="scientific">Cytophaga hutchinsonii (strain ATCC 33406 / DSM 1761 / CIP 103989 / NBRC 15051 / NCIMB 9469 / D465)</name>
    <dbReference type="NCBI Taxonomy" id="269798"/>
    <lineage>
        <taxon>Bacteria</taxon>
        <taxon>Pseudomonadati</taxon>
        <taxon>Bacteroidota</taxon>
        <taxon>Cytophagia</taxon>
        <taxon>Cytophagales</taxon>
        <taxon>Cytophagaceae</taxon>
        <taxon>Cytophaga</taxon>
    </lineage>
</organism>
<sequence>MLVFKKITTILFLFVCTGITLFAQQETTLPALTWVPQAGYTDVTIMPDQYKTSVSLPLIGSFQLYYFNSAFTYNNLVKNNTIDPNLVIPKLKTMNHLYSGGSYDIFSMRFKTEKTYYQVSIRDVWTQRFDYTKDLMNLVWNGNAPYAGKTADLNGVRVGANYYRELALAATKPVNDKLTVGVRGKFLMGMANVTTKESQSNLYTAPDGMSVSGQSEFTLLTSGVAGSESFNASNFLGLKNLGLAADLGARYKLSEKLSIACNVNNIGFIHWKGQVKNYRVNGDYTSTGYLMRDSADVMDADWQNVLDTLEAVFKPKEDSKAYTSWLSPTIYISGNYSIKENTIVYASFATDIYHAIRPAFTVGAVQQIGKTLQATVNYSIMADNYFNIGGGFVVRGGPAQFYLTCDNLVGLFDPYSVKYFNARLGLNFLFGKVDTSN</sequence>
<feature type="chain" id="PRO_5026882068" description="DUF5723 domain-containing protein" evidence="1">
    <location>
        <begin position="24"/>
        <end position="437"/>
    </location>
</feature>
<feature type="signal peptide" evidence="1">
    <location>
        <begin position="1"/>
        <end position="23"/>
    </location>
</feature>
<protein>
    <recommendedName>
        <fullName evidence="2">DUF5723 domain-containing protein</fullName>
    </recommendedName>
</protein>
<accession>A0A6N4SSY2</accession>
<evidence type="ECO:0000259" key="2">
    <source>
        <dbReference type="Pfam" id="PF18990"/>
    </source>
</evidence>
<dbReference type="AlphaFoldDB" id="A0A6N4SSY2"/>
<feature type="domain" description="DUF5723" evidence="2">
    <location>
        <begin position="49"/>
        <end position="406"/>
    </location>
</feature>